<evidence type="ECO:0000313" key="3">
    <source>
        <dbReference type="Proteomes" id="UP000192468"/>
    </source>
</evidence>
<accession>A0A1W1XTW3</accession>
<dbReference type="EMBL" id="FWXH01000017">
    <property type="protein sequence ID" value="SMC27403.1"/>
    <property type="molecule type" value="Genomic_DNA"/>
</dbReference>
<protein>
    <recommendedName>
        <fullName evidence="1">DUF1659 domain-containing protein</fullName>
    </recommendedName>
</protein>
<evidence type="ECO:0000259" key="1">
    <source>
        <dbReference type="Pfam" id="PF07872"/>
    </source>
</evidence>
<name>A0A1W1XTW3_9CLOT</name>
<gene>
    <name evidence="2" type="ORF">SAMN02745134_03162</name>
</gene>
<evidence type="ECO:0000313" key="2">
    <source>
        <dbReference type="EMBL" id="SMC27403.1"/>
    </source>
</evidence>
<dbReference type="STRING" id="1121291.SAMN02745134_03162"/>
<dbReference type="InterPro" id="IPR012454">
    <property type="entry name" value="DUF1659"/>
</dbReference>
<feature type="domain" description="DUF1659" evidence="1">
    <location>
        <begin position="3"/>
        <end position="72"/>
    </location>
</feature>
<dbReference type="Pfam" id="PF07872">
    <property type="entry name" value="DUF1659"/>
    <property type="match status" value="1"/>
</dbReference>
<keyword evidence="3" id="KW-1185">Reference proteome</keyword>
<reference evidence="2 3" key="1">
    <citation type="submission" date="2017-04" db="EMBL/GenBank/DDBJ databases">
        <authorList>
            <person name="Afonso C.L."/>
            <person name="Miller P.J."/>
            <person name="Scott M.A."/>
            <person name="Spackman E."/>
            <person name="Goraichik I."/>
            <person name="Dimitrov K.M."/>
            <person name="Suarez D.L."/>
            <person name="Swayne D.E."/>
        </authorList>
    </citation>
    <scope>NUCLEOTIDE SEQUENCE [LARGE SCALE GENOMIC DNA]</scope>
    <source>
        <strain evidence="2 3">DSM 12555</strain>
    </source>
</reference>
<dbReference type="OrthoDB" id="1918030at2"/>
<dbReference type="RefSeq" id="WP_084117106.1">
    <property type="nucleotide sequence ID" value="NZ_FWXH01000017.1"/>
</dbReference>
<dbReference type="Proteomes" id="UP000192468">
    <property type="component" value="Unassembled WGS sequence"/>
</dbReference>
<proteinExistence type="predicted"/>
<dbReference type="AlphaFoldDB" id="A0A1W1XTW3"/>
<organism evidence="2 3">
    <name type="scientific">Clostridium acidisoli DSM 12555</name>
    <dbReference type="NCBI Taxonomy" id="1121291"/>
    <lineage>
        <taxon>Bacteria</taxon>
        <taxon>Bacillati</taxon>
        <taxon>Bacillota</taxon>
        <taxon>Clostridia</taxon>
        <taxon>Eubacteriales</taxon>
        <taxon>Clostridiaceae</taxon>
        <taxon>Clostridium</taxon>
    </lineage>
</organism>
<sequence length="73" mass="7721">MAAATKVSTSVVIVTKVGETSDGKNVLKKTTIKNVATSAVDQDIYDVVSAIGKVLNFPVQEIEKIDENVLTNA</sequence>